<name>B9SR16_RICCO</name>
<dbReference type="InParanoid" id="B9SR16"/>
<protein>
    <submittedName>
        <fullName evidence="2">Uncharacterized protein</fullName>
    </submittedName>
</protein>
<evidence type="ECO:0000313" key="2">
    <source>
        <dbReference type="EMBL" id="EEF33918.1"/>
    </source>
</evidence>
<accession>B9SR16</accession>
<reference evidence="3" key="1">
    <citation type="journal article" date="2010" name="Nat. Biotechnol.">
        <title>Draft genome sequence of the oilseed species Ricinus communis.</title>
        <authorList>
            <person name="Chan A.P."/>
            <person name="Crabtree J."/>
            <person name="Zhao Q."/>
            <person name="Lorenzi H."/>
            <person name="Orvis J."/>
            <person name="Puiu D."/>
            <person name="Melake-Berhan A."/>
            <person name="Jones K.M."/>
            <person name="Redman J."/>
            <person name="Chen G."/>
            <person name="Cahoon E.B."/>
            <person name="Gedil M."/>
            <person name="Stanke M."/>
            <person name="Haas B.J."/>
            <person name="Wortman J.R."/>
            <person name="Fraser-Liggett C.M."/>
            <person name="Ravel J."/>
            <person name="Rabinowicz P.D."/>
        </authorList>
    </citation>
    <scope>NUCLEOTIDE SEQUENCE [LARGE SCALE GENOMIC DNA]</scope>
    <source>
        <strain evidence="3">cv. Hale</strain>
    </source>
</reference>
<dbReference type="Proteomes" id="UP000008311">
    <property type="component" value="Unassembled WGS sequence"/>
</dbReference>
<feature type="region of interest" description="Disordered" evidence="1">
    <location>
        <begin position="1"/>
        <end position="31"/>
    </location>
</feature>
<sequence>MVKSHGDKRPGSHSGLTSEQGHGWKHGNMKGSLKPVGALGPHHLVVMLIEIVSQVM</sequence>
<proteinExistence type="predicted"/>
<evidence type="ECO:0000256" key="1">
    <source>
        <dbReference type="SAM" id="MobiDB-lite"/>
    </source>
</evidence>
<keyword evidence="3" id="KW-1185">Reference proteome</keyword>
<organism evidence="2 3">
    <name type="scientific">Ricinus communis</name>
    <name type="common">Castor bean</name>
    <dbReference type="NCBI Taxonomy" id="3988"/>
    <lineage>
        <taxon>Eukaryota</taxon>
        <taxon>Viridiplantae</taxon>
        <taxon>Streptophyta</taxon>
        <taxon>Embryophyta</taxon>
        <taxon>Tracheophyta</taxon>
        <taxon>Spermatophyta</taxon>
        <taxon>Magnoliopsida</taxon>
        <taxon>eudicotyledons</taxon>
        <taxon>Gunneridae</taxon>
        <taxon>Pentapetalae</taxon>
        <taxon>rosids</taxon>
        <taxon>fabids</taxon>
        <taxon>Malpighiales</taxon>
        <taxon>Euphorbiaceae</taxon>
        <taxon>Acalyphoideae</taxon>
        <taxon>Acalypheae</taxon>
        <taxon>Ricinus</taxon>
    </lineage>
</organism>
<gene>
    <name evidence="2" type="ORF">RCOM_0464410</name>
</gene>
<dbReference type="EMBL" id="EQ974093">
    <property type="protein sequence ID" value="EEF33918.1"/>
    <property type="molecule type" value="Genomic_DNA"/>
</dbReference>
<evidence type="ECO:0000313" key="3">
    <source>
        <dbReference type="Proteomes" id="UP000008311"/>
    </source>
</evidence>
<dbReference type="AlphaFoldDB" id="B9SR16"/>
<feature type="compositionally biased region" description="Basic and acidic residues" evidence="1">
    <location>
        <begin position="1"/>
        <end position="10"/>
    </location>
</feature>